<organism evidence="1 2">
    <name type="scientific">Pseudomonas amygdali pv. dendropanacis</name>
    <dbReference type="NCBI Taxonomy" id="235272"/>
    <lineage>
        <taxon>Bacteria</taxon>
        <taxon>Pseudomonadati</taxon>
        <taxon>Pseudomonadota</taxon>
        <taxon>Gammaproteobacteria</taxon>
        <taxon>Pseudomonadales</taxon>
        <taxon>Pseudomonadaceae</taxon>
        <taxon>Pseudomonas</taxon>
        <taxon>Pseudomonas amygdali</taxon>
    </lineage>
</organism>
<dbReference type="AlphaFoldDB" id="A0A0P9PUG0"/>
<reference evidence="1 2" key="1">
    <citation type="submission" date="2015-09" db="EMBL/GenBank/DDBJ databases">
        <title>Genome announcement of multiple Pseudomonas syringae strains.</title>
        <authorList>
            <person name="Thakur S."/>
            <person name="Wang P.W."/>
            <person name="Gong Y."/>
            <person name="Weir B.S."/>
            <person name="Guttman D.S."/>
        </authorList>
    </citation>
    <scope>NUCLEOTIDE SEQUENCE [LARGE SCALE GENOMIC DNA]</scope>
    <source>
        <strain evidence="1 2">ICMP9150</strain>
    </source>
</reference>
<name>A0A0P9PUG0_PSEA0</name>
<protein>
    <submittedName>
        <fullName evidence="1">Uncharacterized protein</fullName>
    </submittedName>
</protein>
<evidence type="ECO:0000313" key="1">
    <source>
        <dbReference type="EMBL" id="KPX17513.1"/>
    </source>
</evidence>
<proteinExistence type="predicted"/>
<comment type="caution">
    <text evidence="1">The sequence shown here is derived from an EMBL/GenBank/DDBJ whole genome shotgun (WGS) entry which is preliminary data.</text>
</comment>
<dbReference type="Proteomes" id="UP000050346">
    <property type="component" value="Unassembled WGS sequence"/>
</dbReference>
<dbReference type="PATRIC" id="fig|235272.12.peg.2842"/>
<sequence length="200" mass="22423">MQKKGEPAAVRPFCLPCIVPHEWASAALHVLRQSVDLRALHTVVPQSMRTTNARCTALATLHHRSPSSHLDRRLPSIEFNIQHRAARALHLTAIGEQKIKPLAYMSSRLSPSYDKRSTLTPPLCSKTVNVRTWTAGEYGFDPSLRISDARIRLSECQTITRKSRTQTAFAKGGGHVRDVFSSPFREHVCRPDRPVRIAAE</sequence>
<dbReference type="EMBL" id="LJQG01000205">
    <property type="protein sequence ID" value="KPX17513.1"/>
    <property type="molecule type" value="Genomic_DNA"/>
</dbReference>
<evidence type="ECO:0000313" key="2">
    <source>
        <dbReference type="Proteomes" id="UP000050346"/>
    </source>
</evidence>
<gene>
    <name evidence="1" type="ORF">ALO71_101655</name>
</gene>
<accession>A0A0P9PUG0</accession>